<dbReference type="CDD" id="cd02440">
    <property type="entry name" value="AdoMet_MTases"/>
    <property type="match status" value="1"/>
</dbReference>
<keyword evidence="4" id="KW-0812">Transmembrane</keyword>
<evidence type="ECO:0000256" key="2">
    <source>
        <dbReference type="ARBA" id="ARBA00022679"/>
    </source>
</evidence>
<keyword evidence="2" id="KW-0808">Transferase</keyword>
<dbReference type="EMBL" id="NEXE01000022">
    <property type="protein sequence ID" value="PSN91590.1"/>
    <property type="molecule type" value="Genomic_DNA"/>
</dbReference>
<dbReference type="GO" id="GO:0008168">
    <property type="term" value="F:methyltransferase activity"/>
    <property type="evidence" value="ECO:0007669"/>
    <property type="project" value="UniProtKB-KW"/>
</dbReference>
<dbReference type="PROSITE" id="PS01183">
    <property type="entry name" value="UBIE_1"/>
    <property type="match status" value="1"/>
</dbReference>
<dbReference type="Pfam" id="PF01209">
    <property type="entry name" value="Ubie_methyltran"/>
    <property type="match status" value="1"/>
</dbReference>
<dbReference type="Gene3D" id="3.40.50.150">
    <property type="entry name" value="Vaccinia Virus protein VP39"/>
    <property type="match status" value="1"/>
</dbReference>
<gene>
    <name evidence="5" type="ORF">B9Q03_03765</name>
</gene>
<dbReference type="PANTHER" id="PTHR43591:SF24">
    <property type="entry name" value="2-METHOXY-6-POLYPRENYL-1,4-BENZOQUINOL METHYLASE, MITOCHONDRIAL"/>
    <property type="match status" value="1"/>
</dbReference>
<keyword evidence="4" id="KW-1133">Transmembrane helix</keyword>
<organism evidence="5 6">
    <name type="scientific">Candidatus Marsarchaeota G2 archaeon OSP_D</name>
    <dbReference type="NCBI Taxonomy" id="1978157"/>
    <lineage>
        <taxon>Archaea</taxon>
        <taxon>Candidatus Marsarchaeota</taxon>
        <taxon>Candidatus Marsarchaeota group 2</taxon>
    </lineage>
</organism>
<dbReference type="Proteomes" id="UP000240322">
    <property type="component" value="Unassembled WGS sequence"/>
</dbReference>
<keyword evidence="1" id="KW-0489">Methyltransferase</keyword>
<proteinExistence type="predicted"/>
<dbReference type="GO" id="GO:0032259">
    <property type="term" value="P:methylation"/>
    <property type="evidence" value="ECO:0007669"/>
    <property type="project" value="UniProtKB-KW"/>
</dbReference>
<evidence type="ECO:0000256" key="1">
    <source>
        <dbReference type="ARBA" id="ARBA00022603"/>
    </source>
</evidence>
<name>A0A2R6AYW5_9ARCH</name>
<evidence type="ECO:0000256" key="4">
    <source>
        <dbReference type="SAM" id="Phobius"/>
    </source>
</evidence>
<comment type="caution">
    <text evidence="5">The sequence shown here is derived from an EMBL/GenBank/DDBJ whole genome shotgun (WGS) entry which is preliminary data.</text>
</comment>
<evidence type="ECO:0000256" key="3">
    <source>
        <dbReference type="ARBA" id="ARBA00022691"/>
    </source>
</evidence>
<reference evidence="5 6" key="1">
    <citation type="submission" date="2017-04" db="EMBL/GenBank/DDBJ databases">
        <title>Novel microbial lineages endemic to geothermal iron-oxide mats fill important gaps in the evolutionary history of Archaea.</title>
        <authorList>
            <person name="Jay Z.J."/>
            <person name="Beam J.P."/>
            <person name="Dlakic M."/>
            <person name="Rusch D.B."/>
            <person name="Kozubal M.A."/>
            <person name="Inskeep W.P."/>
        </authorList>
    </citation>
    <scope>NUCLEOTIDE SEQUENCE [LARGE SCALE GENOMIC DNA]</scope>
    <source>
        <strain evidence="5">OSP_D</strain>
    </source>
</reference>
<dbReference type="SUPFAM" id="SSF53335">
    <property type="entry name" value="S-adenosyl-L-methionine-dependent methyltransferases"/>
    <property type="match status" value="1"/>
</dbReference>
<dbReference type="InterPro" id="IPR023576">
    <property type="entry name" value="UbiE/COQ5_MeTrFase_CS"/>
</dbReference>
<keyword evidence="3" id="KW-0949">S-adenosyl-L-methionine</keyword>
<sequence length="235" mass="26447">MSGGLGEDWGEVVEGALSRLIPVYDRMNRVMSFGRDLEWRLKGIRAAFGGGELVLDAGCGPGVMTDAWWRVYPSSKPVMLDALKEMLEVAHRRVSDKAATGVRGVFEALPFRDSCFDGVMMGFSFRDAQNMRAALSELSRVTRDHGTLLVVDIAKPDNAITRWLIGVYWRLIVPAVAFFVAGRYWKHYRVLYTTYKRLPKNSDLRSLVGEYYEDVSIETHMGGGQIILIARNPKH</sequence>
<evidence type="ECO:0000313" key="6">
    <source>
        <dbReference type="Proteomes" id="UP000240322"/>
    </source>
</evidence>
<feature type="transmembrane region" description="Helical" evidence="4">
    <location>
        <begin position="163"/>
        <end position="181"/>
    </location>
</feature>
<protein>
    <recommendedName>
        <fullName evidence="7">Methyltransferase domain-containing protein</fullName>
    </recommendedName>
</protein>
<accession>A0A2R6AYW5</accession>
<dbReference type="PANTHER" id="PTHR43591">
    <property type="entry name" value="METHYLTRANSFERASE"/>
    <property type="match status" value="1"/>
</dbReference>
<evidence type="ECO:0008006" key="7">
    <source>
        <dbReference type="Google" id="ProtNLM"/>
    </source>
</evidence>
<evidence type="ECO:0000313" key="5">
    <source>
        <dbReference type="EMBL" id="PSN91590.1"/>
    </source>
</evidence>
<dbReference type="InterPro" id="IPR029063">
    <property type="entry name" value="SAM-dependent_MTases_sf"/>
</dbReference>
<keyword evidence="4" id="KW-0472">Membrane</keyword>
<dbReference type="AlphaFoldDB" id="A0A2R6AYW5"/>